<comment type="caution">
    <text evidence="1">The sequence shown here is derived from an EMBL/GenBank/DDBJ whole genome shotgun (WGS) entry which is preliminary data.</text>
</comment>
<dbReference type="AlphaFoldDB" id="A0AAD3S3J6"/>
<name>A0AAD3S3J6_NEPGR</name>
<protein>
    <submittedName>
        <fullName evidence="1">Uncharacterized protein</fullName>
    </submittedName>
</protein>
<gene>
    <name evidence="1" type="ORF">Nepgr_005570</name>
</gene>
<evidence type="ECO:0000313" key="1">
    <source>
        <dbReference type="EMBL" id="GMH03731.1"/>
    </source>
</evidence>
<keyword evidence="2" id="KW-1185">Reference proteome</keyword>
<proteinExistence type="predicted"/>
<dbReference type="Proteomes" id="UP001279734">
    <property type="component" value="Unassembled WGS sequence"/>
</dbReference>
<dbReference type="EMBL" id="BSYO01000004">
    <property type="protein sequence ID" value="GMH03731.1"/>
    <property type="molecule type" value="Genomic_DNA"/>
</dbReference>
<evidence type="ECO:0000313" key="2">
    <source>
        <dbReference type="Proteomes" id="UP001279734"/>
    </source>
</evidence>
<sequence>METLGRSGEAQAVENLVAADSRGKRRRQIWSWWTAEVLVETAADLFSTDSGDPGGDGQQIWVQLLDSSKLGAVDGDIDCGWRVAAKLDDTSQGRQGAKLSGASVPCMTNLLACLHVHEI</sequence>
<organism evidence="1 2">
    <name type="scientific">Nepenthes gracilis</name>
    <name type="common">Slender pitcher plant</name>
    <dbReference type="NCBI Taxonomy" id="150966"/>
    <lineage>
        <taxon>Eukaryota</taxon>
        <taxon>Viridiplantae</taxon>
        <taxon>Streptophyta</taxon>
        <taxon>Embryophyta</taxon>
        <taxon>Tracheophyta</taxon>
        <taxon>Spermatophyta</taxon>
        <taxon>Magnoliopsida</taxon>
        <taxon>eudicotyledons</taxon>
        <taxon>Gunneridae</taxon>
        <taxon>Pentapetalae</taxon>
        <taxon>Caryophyllales</taxon>
        <taxon>Nepenthaceae</taxon>
        <taxon>Nepenthes</taxon>
    </lineage>
</organism>
<reference evidence="1" key="1">
    <citation type="submission" date="2023-05" db="EMBL/GenBank/DDBJ databases">
        <title>Nepenthes gracilis genome sequencing.</title>
        <authorList>
            <person name="Fukushima K."/>
        </authorList>
    </citation>
    <scope>NUCLEOTIDE SEQUENCE</scope>
    <source>
        <strain evidence="1">SING2019-196</strain>
    </source>
</reference>
<accession>A0AAD3S3J6</accession>